<dbReference type="RefSeq" id="WP_301283861.1">
    <property type="nucleotide sequence ID" value="NZ_JAMTCI010000003.1"/>
</dbReference>
<evidence type="ECO:0000256" key="1">
    <source>
        <dbReference type="SAM" id="Phobius"/>
    </source>
</evidence>
<feature type="transmembrane region" description="Helical" evidence="1">
    <location>
        <begin position="6"/>
        <end position="25"/>
    </location>
</feature>
<reference evidence="3" key="1">
    <citation type="journal article" date="2019" name="Int. J. Syst. Evol. Microbiol.">
        <title>The Global Catalogue of Microorganisms (GCM) 10K type strain sequencing project: providing services to taxonomists for standard genome sequencing and annotation.</title>
        <authorList>
            <consortium name="The Broad Institute Genomics Platform"/>
            <consortium name="The Broad Institute Genome Sequencing Center for Infectious Disease"/>
            <person name="Wu L."/>
            <person name="Ma J."/>
        </authorList>
    </citation>
    <scope>NUCLEOTIDE SEQUENCE [LARGE SCALE GENOMIC DNA]</scope>
    <source>
        <strain evidence="3">CCUG 50873</strain>
    </source>
</reference>
<sequence length="43" mass="4593">MDTIYWLLGPGVLLYLAGIATGVSLHGHSHVDNPFEIAGGDER</sequence>
<protein>
    <submittedName>
        <fullName evidence="2">Uncharacterized protein</fullName>
    </submittedName>
</protein>
<keyword evidence="3" id="KW-1185">Reference proteome</keyword>
<evidence type="ECO:0000313" key="3">
    <source>
        <dbReference type="Proteomes" id="UP001597068"/>
    </source>
</evidence>
<keyword evidence="1" id="KW-0472">Membrane</keyword>
<evidence type="ECO:0000313" key="2">
    <source>
        <dbReference type="EMBL" id="MFD0926919.1"/>
    </source>
</evidence>
<dbReference type="EMBL" id="JBHTIL010000002">
    <property type="protein sequence ID" value="MFD0926919.1"/>
    <property type="molecule type" value="Genomic_DNA"/>
</dbReference>
<accession>A0ABW3G8K2</accession>
<organism evidence="2 3">
    <name type="scientific">Williamsia deligens</name>
    <dbReference type="NCBI Taxonomy" id="321325"/>
    <lineage>
        <taxon>Bacteria</taxon>
        <taxon>Bacillati</taxon>
        <taxon>Actinomycetota</taxon>
        <taxon>Actinomycetes</taxon>
        <taxon>Mycobacteriales</taxon>
        <taxon>Nocardiaceae</taxon>
        <taxon>Williamsia</taxon>
    </lineage>
</organism>
<keyword evidence="1" id="KW-1133">Transmembrane helix</keyword>
<keyword evidence="1" id="KW-0812">Transmembrane</keyword>
<dbReference type="Proteomes" id="UP001597068">
    <property type="component" value="Unassembled WGS sequence"/>
</dbReference>
<comment type="caution">
    <text evidence="2">The sequence shown here is derived from an EMBL/GenBank/DDBJ whole genome shotgun (WGS) entry which is preliminary data.</text>
</comment>
<gene>
    <name evidence="2" type="ORF">ACFQ04_14355</name>
</gene>
<proteinExistence type="predicted"/>
<name>A0ABW3G8K2_9NOCA</name>